<dbReference type="AGR" id="WB:WBGene00013935"/>
<keyword evidence="2" id="KW-0732">Signal</keyword>
<dbReference type="FunCoup" id="O45998">
    <property type="interactions" value="20"/>
</dbReference>
<dbReference type="GeneID" id="191243"/>
<dbReference type="PaxDb" id="6239-ZK218.1"/>
<dbReference type="Proteomes" id="UP000001940">
    <property type="component" value="Chromosome V"/>
</dbReference>
<dbReference type="InterPro" id="IPR003582">
    <property type="entry name" value="ShKT_dom"/>
</dbReference>
<dbReference type="PIR" id="T27780">
    <property type="entry name" value="T27780"/>
</dbReference>
<evidence type="ECO:0000313" key="6">
    <source>
        <dbReference type="WormBase" id="ZK218.1"/>
    </source>
</evidence>
<dbReference type="GO" id="GO:0045087">
    <property type="term" value="P:innate immune response"/>
    <property type="evidence" value="ECO:0000318"/>
    <property type="project" value="GO_Central"/>
</dbReference>
<proteinExistence type="predicted"/>
<dbReference type="PANTHER" id="PTHR21724:SF25">
    <property type="entry name" value="SHKT DOMAIN-CONTAINING PROTEIN"/>
    <property type="match status" value="1"/>
</dbReference>
<reference evidence="4 5" key="1">
    <citation type="journal article" date="1998" name="Science">
        <title>Genome sequence of the nematode C. elegans: a platform for investigating biology.</title>
        <authorList>
            <consortium name="The C. elegans sequencing consortium"/>
            <person name="Sulson J.E."/>
            <person name="Waterston R."/>
        </authorList>
    </citation>
    <scope>NUCLEOTIDE SEQUENCE [LARGE SCALE GENOMIC DNA]</scope>
    <source>
        <strain evidence="4 5">Bristol N2</strain>
    </source>
</reference>
<dbReference type="UCSC" id="ZK218.1">
    <property type="organism name" value="c. elegans"/>
</dbReference>
<evidence type="ECO:0000256" key="2">
    <source>
        <dbReference type="SAM" id="SignalP"/>
    </source>
</evidence>
<dbReference type="KEGG" id="cel:CELE_ZK218.1"/>
<sequence length="245" mass="25878">MIAPIVSILTVALSFVQAQVGPERNCTAYDAVATDFVYTPGATNCVNTYSDKTCESLYAIAAANPAPVPGLKTLRPGKCFTTAATAAVTSPIDADLVRAAVSTCPKTCGYCCQSPDYNCPNVQFPRLNCATILPSQCTNQQFRVIIAQDCPSACGLCNAGGCVDAIMGCANDISICNNVGMQDFVNLNCQRTCSRCSSAPVPGGCTYNRDSGTFCAAWAANGFCQNEFYSPDQRKQYCATTCKIC</sequence>
<dbReference type="WormBase" id="ZK218.1">
    <property type="protein sequence ID" value="CE16701"/>
    <property type="gene ID" value="WBGene00013935"/>
</dbReference>
<dbReference type="PANTHER" id="PTHR21724">
    <property type="entry name" value="SHKT DOMAIN-CONTAINING PROTEIN"/>
    <property type="match status" value="1"/>
</dbReference>
<name>O45998_CAEEL</name>
<dbReference type="EMBL" id="BX284605">
    <property type="protein sequence ID" value="CAB04984.1"/>
    <property type="molecule type" value="Genomic_DNA"/>
</dbReference>
<organism evidence="4 5">
    <name type="scientific">Caenorhabditis elegans</name>
    <dbReference type="NCBI Taxonomy" id="6239"/>
    <lineage>
        <taxon>Eukaryota</taxon>
        <taxon>Metazoa</taxon>
        <taxon>Ecdysozoa</taxon>
        <taxon>Nematoda</taxon>
        <taxon>Chromadorea</taxon>
        <taxon>Rhabditida</taxon>
        <taxon>Rhabditina</taxon>
        <taxon>Rhabditomorpha</taxon>
        <taxon>Rhabditoidea</taxon>
        <taxon>Rhabditidae</taxon>
        <taxon>Peloderinae</taxon>
        <taxon>Caenorhabditis</taxon>
    </lineage>
</organism>
<dbReference type="PhylomeDB" id="O45998"/>
<dbReference type="AlphaFoldDB" id="O45998"/>
<dbReference type="PROSITE" id="PS51670">
    <property type="entry name" value="SHKT"/>
    <property type="match status" value="1"/>
</dbReference>
<protein>
    <submittedName>
        <fullName evidence="4">ShKT domain-containing protein</fullName>
    </submittedName>
</protein>
<dbReference type="HOGENOM" id="CLU_098771_0_0_1"/>
<evidence type="ECO:0000259" key="3">
    <source>
        <dbReference type="PROSITE" id="PS51670"/>
    </source>
</evidence>
<evidence type="ECO:0000256" key="1">
    <source>
        <dbReference type="PROSITE-ProRule" id="PRU01005"/>
    </source>
</evidence>
<dbReference type="SMART" id="SM00254">
    <property type="entry name" value="ShKT"/>
    <property type="match status" value="4"/>
</dbReference>
<dbReference type="CTD" id="191243"/>
<dbReference type="RefSeq" id="NP_507329.1">
    <property type="nucleotide sequence ID" value="NM_074928.1"/>
</dbReference>
<accession>O45998</accession>
<dbReference type="Pfam" id="PF01549">
    <property type="entry name" value="ShK"/>
    <property type="match status" value="3"/>
</dbReference>
<keyword evidence="5" id="KW-1185">Reference proteome</keyword>
<dbReference type="OMA" id="IMGCAND"/>
<dbReference type="OrthoDB" id="5868365at2759"/>
<gene>
    <name evidence="4" type="ORF">CELE_ZK218.1</name>
    <name evidence="4 6" type="ORF">ZK218.1</name>
</gene>
<dbReference type="Bgee" id="WBGene00013935">
    <property type="expression patterns" value="Expressed in embryo and 2 other cell types or tissues"/>
</dbReference>
<feature type="domain" description="ShKT" evidence="3">
    <location>
        <begin position="205"/>
        <end position="245"/>
    </location>
</feature>
<dbReference type="Gene3D" id="1.10.10.1940">
    <property type="match status" value="1"/>
</dbReference>
<feature type="chain" id="PRO_5004158696" evidence="2">
    <location>
        <begin position="19"/>
        <end position="245"/>
    </location>
</feature>
<evidence type="ECO:0000313" key="4">
    <source>
        <dbReference type="EMBL" id="CAB04984.1"/>
    </source>
</evidence>
<dbReference type="InParanoid" id="O45998"/>
<evidence type="ECO:0000313" key="5">
    <source>
        <dbReference type="Proteomes" id="UP000001940"/>
    </source>
</evidence>
<comment type="caution">
    <text evidence="1">Lacks conserved residue(s) required for the propagation of feature annotation.</text>
</comment>
<feature type="signal peptide" evidence="2">
    <location>
        <begin position="1"/>
        <end position="18"/>
    </location>
</feature>